<keyword evidence="2" id="KW-1133">Transmembrane helix</keyword>
<evidence type="ECO:0000313" key="5">
    <source>
        <dbReference type="EMBL" id="MDP9823349.1"/>
    </source>
</evidence>
<dbReference type="Pfam" id="PF14257">
    <property type="entry name" value="DUF4349"/>
    <property type="match status" value="1"/>
</dbReference>
<evidence type="ECO:0000259" key="4">
    <source>
        <dbReference type="Pfam" id="PF14257"/>
    </source>
</evidence>
<evidence type="ECO:0000256" key="3">
    <source>
        <dbReference type="SAM" id="SignalP"/>
    </source>
</evidence>
<gene>
    <name evidence="5" type="ORF">J2S59_003158</name>
</gene>
<keyword evidence="2" id="KW-0812">Transmembrane</keyword>
<name>A0ABT9NT42_9ACTN</name>
<dbReference type="InterPro" id="IPR025645">
    <property type="entry name" value="DUF4349"/>
</dbReference>
<feature type="region of interest" description="Disordered" evidence="1">
    <location>
        <begin position="45"/>
        <end position="71"/>
    </location>
</feature>
<dbReference type="EMBL" id="JAUSQM010000001">
    <property type="protein sequence ID" value="MDP9823349.1"/>
    <property type="molecule type" value="Genomic_DNA"/>
</dbReference>
<keyword evidence="6" id="KW-1185">Reference proteome</keyword>
<comment type="caution">
    <text evidence="5">The sequence shown here is derived from an EMBL/GenBank/DDBJ whole genome shotgun (WGS) entry which is preliminary data.</text>
</comment>
<evidence type="ECO:0000313" key="6">
    <source>
        <dbReference type="Proteomes" id="UP001240447"/>
    </source>
</evidence>
<organism evidence="5 6">
    <name type="scientific">Nocardioides massiliensis</name>
    <dbReference type="NCBI Taxonomy" id="1325935"/>
    <lineage>
        <taxon>Bacteria</taxon>
        <taxon>Bacillati</taxon>
        <taxon>Actinomycetota</taxon>
        <taxon>Actinomycetes</taxon>
        <taxon>Propionibacteriales</taxon>
        <taxon>Nocardioidaceae</taxon>
        <taxon>Nocardioides</taxon>
    </lineage>
</organism>
<reference evidence="5 6" key="1">
    <citation type="submission" date="2023-07" db="EMBL/GenBank/DDBJ databases">
        <title>Sequencing the genomes of 1000 actinobacteria strains.</title>
        <authorList>
            <person name="Klenk H.-P."/>
        </authorList>
    </citation>
    <scope>NUCLEOTIDE SEQUENCE [LARGE SCALE GENOMIC DNA]</scope>
    <source>
        <strain evidence="5 6">GD13</strain>
    </source>
</reference>
<accession>A0ABT9NT42</accession>
<evidence type="ECO:0000256" key="2">
    <source>
        <dbReference type="SAM" id="Phobius"/>
    </source>
</evidence>
<sequence>MRNGRRITLPLAGGAVALLLLGGLAGCQGDADTASSDVAGAAPAAAEPASRSAFDTGGAARSAGENASSVGAAEVRERAVISSASMSVTTPDVAESRAQVRSLLDRVQGLVAEEETQADDKGRLSRARMVLRVPSEAFDTALVDLAELGEVEDESRTSEDVTTKVIDTQTRVRAQQRSIKRIETLLDRAETLGQVVRIESELSRRQADLDSLLAQQAWLSEQSSLATIALTLRAQERIAEVEEEDEPPAFVAGVLTGWDSLVGFLGGAATLVGVLLPWLALAMLLGLPLWAALRAARRRRATVPAEA</sequence>
<feature type="transmembrane region" description="Helical" evidence="2">
    <location>
        <begin position="264"/>
        <end position="290"/>
    </location>
</feature>
<keyword evidence="3" id="KW-0732">Signal</keyword>
<feature type="signal peptide" evidence="3">
    <location>
        <begin position="1"/>
        <end position="25"/>
    </location>
</feature>
<dbReference type="RefSeq" id="WP_068120931.1">
    <property type="nucleotide sequence ID" value="NZ_CCXJ01000325.1"/>
</dbReference>
<proteinExistence type="predicted"/>
<dbReference type="Proteomes" id="UP001240447">
    <property type="component" value="Unassembled WGS sequence"/>
</dbReference>
<keyword evidence="2" id="KW-0472">Membrane</keyword>
<dbReference type="PROSITE" id="PS51257">
    <property type="entry name" value="PROKAR_LIPOPROTEIN"/>
    <property type="match status" value="1"/>
</dbReference>
<protein>
    <submittedName>
        <fullName evidence="5">ABC-type Na+ efflux pump permease subunit</fullName>
    </submittedName>
</protein>
<feature type="domain" description="DUF4349" evidence="4">
    <location>
        <begin position="78"/>
        <end position="290"/>
    </location>
</feature>
<feature type="chain" id="PRO_5045251935" evidence="3">
    <location>
        <begin position="26"/>
        <end position="307"/>
    </location>
</feature>
<evidence type="ECO:0000256" key="1">
    <source>
        <dbReference type="SAM" id="MobiDB-lite"/>
    </source>
</evidence>